<dbReference type="InterPro" id="IPR024788">
    <property type="entry name" value="Malectin-like_Carb-bd_dom"/>
</dbReference>
<comment type="caution">
    <text evidence="3">The sequence shown here is derived from an EMBL/GenBank/DDBJ whole genome shotgun (WGS) entry which is preliminary data.</text>
</comment>
<protein>
    <submittedName>
        <fullName evidence="3">Malectin-like domain</fullName>
    </submittedName>
</protein>
<gene>
    <name evidence="3" type="ORF">RJ641_008615</name>
</gene>
<proteinExistence type="predicted"/>
<feature type="domain" description="Malectin-like" evidence="2">
    <location>
        <begin position="20"/>
        <end position="118"/>
    </location>
</feature>
<sequence length="124" mass="13407">MNYPYPQLTLPALSDNGLASVSNSASSVDVKQTKDKVSSAVMSNAVATFSTSSNILVDTTPLPSTQEVPIYLNMCFTEVQDLNSSSDLRRFNVMVDNEVIDIVNPIYETALKTTYANTTASSKT</sequence>
<evidence type="ECO:0000313" key="3">
    <source>
        <dbReference type="EMBL" id="KAK6926896.1"/>
    </source>
</evidence>
<dbReference type="EMBL" id="JBAMMX010000015">
    <property type="protein sequence ID" value="KAK6926896.1"/>
    <property type="molecule type" value="Genomic_DNA"/>
</dbReference>
<name>A0AAN8Z6N6_9MAGN</name>
<accession>A0AAN8Z6N6</accession>
<keyword evidence="4" id="KW-1185">Reference proteome</keyword>
<evidence type="ECO:0000313" key="4">
    <source>
        <dbReference type="Proteomes" id="UP001370490"/>
    </source>
</evidence>
<dbReference type="Proteomes" id="UP001370490">
    <property type="component" value="Unassembled WGS sequence"/>
</dbReference>
<evidence type="ECO:0000259" key="2">
    <source>
        <dbReference type="Pfam" id="PF12819"/>
    </source>
</evidence>
<dbReference type="AlphaFoldDB" id="A0AAN8Z6N6"/>
<reference evidence="3 4" key="1">
    <citation type="submission" date="2023-12" db="EMBL/GenBank/DDBJ databases">
        <title>A high-quality genome assembly for Dillenia turbinata (Dilleniales).</title>
        <authorList>
            <person name="Chanderbali A."/>
        </authorList>
    </citation>
    <scope>NUCLEOTIDE SEQUENCE [LARGE SCALE GENOMIC DNA]</scope>
    <source>
        <strain evidence="3">LSX21</strain>
        <tissue evidence="3">Leaf</tissue>
    </source>
</reference>
<comment type="subcellular location">
    <subcellularLocation>
        <location evidence="1">Membrane</location>
        <topology evidence="1">Single-pass membrane protein</topology>
    </subcellularLocation>
</comment>
<dbReference type="Pfam" id="PF12819">
    <property type="entry name" value="Malectin_like"/>
    <property type="match status" value="1"/>
</dbReference>
<evidence type="ECO:0000256" key="1">
    <source>
        <dbReference type="ARBA" id="ARBA00004167"/>
    </source>
</evidence>
<dbReference type="GO" id="GO:0016020">
    <property type="term" value="C:membrane"/>
    <property type="evidence" value="ECO:0007669"/>
    <property type="project" value="UniProtKB-SubCell"/>
</dbReference>
<organism evidence="3 4">
    <name type="scientific">Dillenia turbinata</name>
    <dbReference type="NCBI Taxonomy" id="194707"/>
    <lineage>
        <taxon>Eukaryota</taxon>
        <taxon>Viridiplantae</taxon>
        <taxon>Streptophyta</taxon>
        <taxon>Embryophyta</taxon>
        <taxon>Tracheophyta</taxon>
        <taxon>Spermatophyta</taxon>
        <taxon>Magnoliopsida</taxon>
        <taxon>eudicotyledons</taxon>
        <taxon>Gunneridae</taxon>
        <taxon>Pentapetalae</taxon>
        <taxon>Dilleniales</taxon>
        <taxon>Dilleniaceae</taxon>
        <taxon>Dillenia</taxon>
    </lineage>
</organism>